<dbReference type="PANTHER" id="PTHR37804">
    <property type="entry name" value="CDAA REGULATORY PROTEIN CDAR"/>
    <property type="match status" value="1"/>
</dbReference>
<dbReference type="EMBL" id="NUDP01000035">
    <property type="protein sequence ID" value="PEM70380.1"/>
    <property type="molecule type" value="Genomic_DNA"/>
</dbReference>
<proteinExistence type="predicted"/>
<dbReference type="AlphaFoldDB" id="A0A2A8C755"/>
<evidence type="ECO:0000313" key="2">
    <source>
        <dbReference type="EMBL" id="PEM70380.1"/>
    </source>
</evidence>
<name>A0A2A8C755_9BACI</name>
<feature type="region of interest" description="Disordered" evidence="1">
    <location>
        <begin position="418"/>
        <end position="491"/>
    </location>
</feature>
<evidence type="ECO:0008006" key="4">
    <source>
        <dbReference type="Google" id="ProtNLM"/>
    </source>
</evidence>
<dbReference type="Pfam" id="PF07949">
    <property type="entry name" value="YbbR"/>
    <property type="match status" value="4"/>
</dbReference>
<accession>A0A2A8C755</accession>
<evidence type="ECO:0000313" key="3">
    <source>
        <dbReference type="Proteomes" id="UP000219775"/>
    </source>
</evidence>
<dbReference type="Gene3D" id="2.170.120.40">
    <property type="entry name" value="YbbR-like domain"/>
    <property type="match status" value="2"/>
</dbReference>
<gene>
    <name evidence="2" type="ORF">CN613_09140</name>
</gene>
<dbReference type="InterPro" id="IPR012505">
    <property type="entry name" value="YbbR"/>
</dbReference>
<reference evidence="2 3" key="1">
    <citation type="submission" date="2017-09" db="EMBL/GenBank/DDBJ databases">
        <title>Large-scale bioinformatics analysis of Bacillus genomes uncovers conserved roles of natural products in bacterial physiology.</title>
        <authorList>
            <consortium name="Agbiome Team Llc"/>
            <person name="Bleich R.M."/>
            <person name="Grubbs K.J."/>
            <person name="Santa Maria K.C."/>
            <person name="Allen S.E."/>
            <person name="Farag S."/>
            <person name="Shank E.A."/>
            <person name="Bowers A."/>
        </authorList>
    </citation>
    <scope>NUCLEOTIDE SEQUENCE [LARGE SCALE GENOMIC DNA]</scope>
    <source>
        <strain evidence="2 3">AFS009893</strain>
    </source>
</reference>
<dbReference type="InterPro" id="IPR053154">
    <property type="entry name" value="c-di-AMP_regulator"/>
</dbReference>
<organism evidence="2 3">
    <name type="scientific">Bacillus pseudomycoides</name>
    <dbReference type="NCBI Taxonomy" id="64104"/>
    <lineage>
        <taxon>Bacteria</taxon>
        <taxon>Bacillati</taxon>
        <taxon>Bacillota</taxon>
        <taxon>Bacilli</taxon>
        <taxon>Bacillales</taxon>
        <taxon>Bacillaceae</taxon>
        <taxon>Bacillus</taxon>
        <taxon>Bacillus cereus group</taxon>
    </lineage>
</organism>
<evidence type="ECO:0000256" key="1">
    <source>
        <dbReference type="SAM" id="MobiDB-lite"/>
    </source>
</evidence>
<dbReference type="RefSeq" id="WP_097849700.1">
    <property type="nucleotide sequence ID" value="NZ_NUBH01000012.1"/>
</dbReference>
<comment type="caution">
    <text evidence="2">The sequence shown here is derived from an EMBL/GenBank/DDBJ whole genome shotgun (WGS) entry which is preliminary data.</text>
</comment>
<dbReference type="Proteomes" id="UP000219775">
    <property type="component" value="Unassembled WGS sequence"/>
</dbReference>
<protein>
    <recommendedName>
        <fullName evidence="4">YbbR</fullName>
    </recommendedName>
</protein>
<dbReference type="Gene3D" id="2.170.120.30">
    <property type="match status" value="2"/>
</dbReference>
<dbReference type="PANTHER" id="PTHR37804:SF1">
    <property type="entry name" value="CDAA REGULATORY PROTEIN CDAR"/>
    <property type="match status" value="1"/>
</dbReference>
<sequence length="491" mass="53557">MDKLMENHWFLKGISLLLALMLYMSTNLTDKNTTGNTSASLFPTGDVTETVSNVVVAVNYDEDKYIVSGVPKYVKIKLEGPKNVITAARSQREFGVSLDLRGYSTGTYDVPLKYTGMENNLKATAQPAKVKVTIQKKAKKSFPVEVKYSNESQMQGSMVEKPTIKPGTVEVIGTEEELAKVALVRAYIDLKGITKTVTKTAEIVLYDEEGRKLDLQTTPSKVNVTIPVSNPTATNNIEKTVPLTYVKKGSLPEGLAVTNIGIEPNEVTISGPKDVLDNIKSLEGVEVDLSKITESTTFDASVLLPKGVTNVSPSQVKVSVEVQKQKNVKHKTIDGISIQKNGLSDEFTLQLLSPQSEKISVDISGEASIVDKITAAQITASINLQNVSSGTHDIPIQVSGPSNVSIEAKQKNVKVTLVKKEKPDQEVQGKPEQPDSQKDKENETEKPTEKPTEKSTEKPTEKPTEEQNKESEKKNEAEKQKEQNKGANSNG</sequence>
<feature type="compositionally biased region" description="Basic and acidic residues" evidence="1">
    <location>
        <begin position="418"/>
        <end position="484"/>
    </location>
</feature>